<evidence type="ECO:0000313" key="4">
    <source>
        <dbReference type="Proteomes" id="UP001596074"/>
    </source>
</evidence>
<reference evidence="4" key="1">
    <citation type="journal article" date="2019" name="Int. J. Syst. Evol. Microbiol.">
        <title>The Global Catalogue of Microorganisms (GCM) 10K type strain sequencing project: providing services to taxonomists for standard genome sequencing and annotation.</title>
        <authorList>
            <consortium name="The Broad Institute Genomics Platform"/>
            <consortium name="The Broad Institute Genome Sequencing Center for Infectious Disease"/>
            <person name="Wu L."/>
            <person name="Ma J."/>
        </authorList>
    </citation>
    <scope>NUCLEOTIDE SEQUENCE [LARGE SCALE GENOMIC DNA]</scope>
    <source>
        <strain evidence="4">KCTC 42087</strain>
    </source>
</reference>
<organism evidence="3 4">
    <name type="scientific">Actinomadura rugatobispora</name>
    <dbReference type="NCBI Taxonomy" id="1994"/>
    <lineage>
        <taxon>Bacteria</taxon>
        <taxon>Bacillati</taxon>
        <taxon>Actinomycetota</taxon>
        <taxon>Actinomycetes</taxon>
        <taxon>Streptosporangiales</taxon>
        <taxon>Thermomonosporaceae</taxon>
        <taxon>Actinomadura</taxon>
    </lineage>
</organism>
<dbReference type="SUPFAM" id="SSF117892">
    <property type="entry name" value="Band 7/SPFH domain"/>
    <property type="match status" value="1"/>
</dbReference>
<comment type="caution">
    <text evidence="3">The sequence shown here is derived from an EMBL/GenBank/DDBJ whole genome shotgun (WGS) entry which is preliminary data.</text>
</comment>
<sequence>MADIQRRPLLRHLRGAPTTYVRHLRRGRTVHEGVGVSFWFRPLNAVISEIPVDDRELPMLFHVRTSDYQDVSAQATVTYRIEDPVLAARRLDFAISPDTGAWRSAPLDQVATMLTEIAQQYVLTLVTGMPLREAITTGPAAIRDAVTDGLAGDGRLTDIGVTVVGVRVVAVRPEAEVERALQTPAREQVQQEADRATYERRAVAVERERAIAENEMQNQIELAHREERLVAQRGVNDRRRAEEAAAAAWVAAEAQAERNRLDAAVQADARRALGAAEAEANSAYLAVYRDMEPSVLLALAAQALAERLPEIGQLNLSPDVLTTVLGGLAAPSSDGGGA</sequence>
<name>A0ABW1AJV2_9ACTN</name>
<dbReference type="Proteomes" id="UP001596074">
    <property type="component" value="Unassembled WGS sequence"/>
</dbReference>
<dbReference type="Gene3D" id="3.30.479.30">
    <property type="entry name" value="Band 7 domain"/>
    <property type="match status" value="1"/>
</dbReference>
<protein>
    <submittedName>
        <fullName evidence="3">SPFH domain-containing protein</fullName>
    </submittedName>
</protein>
<keyword evidence="1" id="KW-0175">Coiled coil</keyword>
<dbReference type="RefSeq" id="WP_378292943.1">
    <property type="nucleotide sequence ID" value="NZ_JBHSON010000169.1"/>
</dbReference>
<evidence type="ECO:0000256" key="1">
    <source>
        <dbReference type="SAM" id="Coils"/>
    </source>
</evidence>
<dbReference type="InterPro" id="IPR001107">
    <property type="entry name" value="Band_7"/>
</dbReference>
<dbReference type="Pfam" id="PF01145">
    <property type="entry name" value="Band_7"/>
    <property type="match status" value="1"/>
</dbReference>
<evidence type="ECO:0000259" key="2">
    <source>
        <dbReference type="Pfam" id="PF01145"/>
    </source>
</evidence>
<dbReference type="EMBL" id="JBHSON010000169">
    <property type="protein sequence ID" value="MFC5754640.1"/>
    <property type="molecule type" value="Genomic_DNA"/>
</dbReference>
<proteinExistence type="predicted"/>
<feature type="coiled-coil region" evidence="1">
    <location>
        <begin position="195"/>
        <end position="222"/>
    </location>
</feature>
<feature type="domain" description="Band 7" evidence="2">
    <location>
        <begin position="32"/>
        <end position="197"/>
    </location>
</feature>
<accession>A0ABW1AJV2</accession>
<evidence type="ECO:0000313" key="3">
    <source>
        <dbReference type="EMBL" id="MFC5754640.1"/>
    </source>
</evidence>
<keyword evidence="4" id="KW-1185">Reference proteome</keyword>
<dbReference type="InterPro" id="IPR036013">
    <property type="entry name" value="Band_7/SPFH_dom_sf"/>
</dbReference>
<gene>
    <name evidence="3" type="ORF">ACFPZN_54265</name>
</gene>